<dbReference type="SUPFAM" id="SSF53067">
    <property type="entry name" value="Actin-like ATPase domain"/>
    <property type="match status" value="2"/>
</dbReference>
<dbReference type="PRINTS" id="PR01652">
    <property type="entry name" value="SHAPEPROTEIN"/>
</dbReference>
<name>A0A2H0TQI2_9BACT</name>
<dbReference type="GO" id="GO:0005737">
    <property type="term" value="C:cytoplasm"/>
    <property type="evidence" value="ECO:0007669"/>
    <property type="project" value="UniProtKB-SubCell"/>
</dbReference>
<dbReference type="GO" id="GO:0005524">
    <property type="term" value="F:ATP binding"/>
    <property type="evidence" value="ECO:0007669"/>
    <property type="project" value="UniProtKB-KW"/>
</dbReference>
<dbReference type="CDD" id="cd10225">
    <property type="entry name" value="ASKHA_NBD_MreB-like"/>
    <property type="match status" value="1"/>
</dbReference>
<dbReference type="Gene3D" id="3.30.420.40">
    <property type="match status" value="3"/>
</dbReference>
<feature type="binding site" evidence="6">
    <location>
        <begin position="213"/>
        <end position="216"/>
    </location>
    <ligand>
        <name>ATP</name>
        <dbReference type="ChEBI" id="CHEBI:30616"/>
    </ligand>
</feature>
<keyword evidence="3 6" id="KW-0067">ATP-binding</keyword>
<dbReference type="EMBL" id="PFCB01000022">
    <property type="protein sequence ID" value="PIR74399.1"/>
    <property type="molecule type" value="Genomic_DNA"/>
</dbReference>
<dbReference type="InterPro" id="IPR043129">
    <property type="entry name" value="ATPase_NBD"/>
</dbReference>
<comment type="caution">
    <text evidence="6">Lacks conserved residue(s) required for the propagation of feature annotation.</text>
</comment>
<dbReference type="AlphaFoldDB" id="A0A2H0TQI2"/>
<dbReference type="PANTHER" id="PTHR42749">
    <property type="entry name" value="CELL SHAPE-DETERMINING PROTEIN MREB"/>
    <property type="match status" value="1"/>
</dbReference>
<dbReference type="NCBIfam" id="NF010539">
    <property type="entry name" value="PRK13927.1"/>
    <property type="match status" value="1"/>
</dbReference>
<dbReference type="PANTHER" id="PTHR42749:SF1">
    <property type="entry name" value="CELL SHAPE-DETERMINING PROTEIN MREB"/>
    <property type="match status" value="1"/>
</dbReference>
<comment type="subcellular location">
    <subcellularLocation>
        <location evidence="6">Cytoplasm</location>
    </subcellularLocation>
    <text evidence="6">Membrane-associated.</text>
</comment>
<comment type="similarity">
    <text evidence="5 6">Belongs to the FtsA/MreB family.</text>
</comment>
<evidence type="ECO:0000256" key="5">
    <source>
        <dbReference type="ARBA" id="ARBA00023458"/>
    </source>
</evidence>
<dbReference type="Proteomes" id="UP000230154">
    <property type="component" value="Unassembled WGS sequence"/>
</dbReference>
<evidence type="ECO:0000313" key="7">
    <source>
        <dbReference type="EMBL" id="PIR74399.1"/>
    </source>
</evidence>
<evidence type="ECO:0000256" key="1">
    <source>
        <dbReference type="ARBA" id="ARBA00022490"/>
    </source>
</evidence>
<dbReference type="GO" id="GO:0008360">
    <property type="term" value="P:regulation of cell shape"/>
    <property type="evidence" value="ECO:0007669"/>
    <property type="project" value="UniProtKB-UniRule"/>
</dbReference>
<dbReference type="Pfam" id="PF06723">
    <property type="entry name" value="MreB_Mbl"/>
    <property type="match status" value="1"/>
</dbReference>
<evidence type="ECO:0000313" key="8">
    <source>
        <dbReference type="Proteomes" id="UP000230154"/>
    </source>
</evidence>
<dbReference type="InterPro" id="IPR004753">
    <property type="entry name" value="MreB"/>
</dbReference>
<comment type="subunit">
    <text evidence="6">Forms polymers.</text>
</comment>
<feature type="binding site" evidence="6">
    <location>
        <begin position="293"/>
        <end position="296"/>
    </location>
    <ligand>
        <name>ATP</name>
        <dbReference type="ChEBI" id="CHEBI:30616"/>
    </ligand>
</feature>
<comment type="function">
    <text evidence="6">Forms membrane-associated dynamic filaments that are essential for cell shape determination. Acts by regulating cell wall synthesis and cell elongation, and thus cell shape. A feedback loop between cell geometry and MreB localization may maintain elongated cell shape by targeting cell wall growth to regions of negative cell wall curvature.</text>
</comment>
<evidence type="ECO:0000256" key="3">
    <source>
        <dbReference type="ARBA" id="ARBA00022840"/>
    </source>
</evidence>
<evidence type="ECO:0000256" key="6">
    <source>
        <dbReference type="HAMAP-Rule" id="MF_02207"/>
    </source>
</evidence>
<gene>
    <name evidence="6" type="primary">mreB</name>
    <name evidence="7" type="ORF">COU35_03040</name>
</gene>
<protein>
    <recommendedName>
        <fullName evidence="6">Cell shape-determining protein MreB</fullName>
    </recommendedName>
</protein>
<proteinExistence type="inferred from homology"/>
<evidence type="ECO:0000256" key="4">
    <source>
        <dbReference type="ARBA" id="ARBA00022960"/>
    </source>
</evidence>
<reference evidence="8" key="1">
    <citation type="submission" date="2017-09" db="EMBL/GenBank/DDBJ databases">
        <title>Depth-based differentiation of microbial function through sediment-hosted aquifers and enrichment of novel symbionts in the deep terrestrial subsurface.</title>
        <authorList>
            <person name="Probst A.J."/>
            <person name="Ladd B."/>
            <person name="Jarett J.K."/>
            <person name="Geller-Mcgrath D.E."/>
            <person name="Sieber C.M.K."/>
            <person name="Emerson J.B."/>
            <person name="Anantharaman K."/>
            <person name="Thomas B.C."/>
            <person name="Malmstrom R."/>
            <person name="Stieglmeier M."/>
            <person name="Klingl A."/>
            <person name="Woyke T."/>
            <person name="Ryan C.M."/>
            <person name="Banfield J.F."/>
        </authorList>
    </citation>
    <scope>NUCLEOTIDE SEQUENCE [LARGE SCALE GENOMIC DNA]</scope>
</reference>
<feature type="binding site" evidence="6">
    <location>
        <begin position="19"/>
        <end position="21"/>
    </location>
    <ligand>
        <name>ATP</name>
        <dbReference type="ChEBI" id="CHEBI:30616"/>
    </ligand>
</feature>
<dbReference type="GO" id="GO:0000902">
    <property type="term" value="P:cell morphogenesis"/>
    <property type="evidence" value="ECO:0007669"/>
    <property type="project" value="InterPro"/>
</dbReference>
<accession>A0A2H0TQI2</accession>
<comment type="caution">
    <text evidence="7">The sequence shown here is derived from an EMBL/GenBank/DDBJ whole genome shotgun (WGS) entry which is preliminary data.</text>
</comment>
<dbReference type="InterPro" id="IPR056546">
    <property type="entry name" value="MreB_MamK-like"/>
</dbReference>
<dbReference type="HAMAP" id="MF_02207">
    <property type="entry name" value="MreB"/>
    <property type="match status" value="1"/>
</dbReference>
<keyword evidence="1 6" id="KW-0963">Cytoplasm</keyword>
<organism evidence="7 8">
    <name type="scientific">Candidatus Magasanikbacteria bacterium CG10_big_fil_rev_8_21_14_0_10_47_10</name>
    <dbReference type="NCBI Taxonomy" id="1974652"/>
    <lineage>
        <taxon>Bacteria</taxon>
        <taxon>Candidatus Magasanikiibacteriota</taxon>
    </lineage>
</organism>
<keyword evidence="2 6" id="KW-0547">Nucleotide-binding</keyword>
<sequence length="352" mass="38554">MFGNMFKKFGSDIGIDLGTANTLVYIPEKGIVVNEPTVVAVNIRTEQILAVGHEAKRMLGKTPPHIRVTRPLSNGIISDYEVTEKLVKHFIDKIHEDGLSFVTRPRVVVCVPLEVTEVETKAVEDAVSAAGAREVYVIQEPMAAAIGARMPIQDPIGNMIVDIGGGNAEVAVISLQGIVTWKSTVVAGDDMNRNIMQYARDAFNLLIGEGHAEQIKMKIGSALKPHEKKEFPMRGRDVITGLPREIMVSNDHIYQALERSVTTIVDIIRMTLELTPPELTADIHERGLLLTGGGSLLHGFDTVITRSTEIPVRIADDPLTAVVRGTGILLEDTTLLHEVALPSARDTKRRRR</sequence>
<evidence type="ECO:0000256" key="2">
    <source>
        <dbReference type="ARBA" id="ARBA00022741"/>
    </source>
</evidence>
<dbReference type="NCBIfam" id="TIGR00904">
    <property type="entry name" value="mreB"/>
    <property type="match status" value="1"/>
</dbReference>
<keyword evidence="4 6" id="KW-0133">Cell shape</keyword>